<proteinExistence type="predicted"/>
<dbReference type="OrthoDB" id="190846at2759"/>
<evidence type="ECO:0000313" key="1">
    <source>
        <dbReference type="EMBL" id="VDM75473.1"/>
    </source>
</evidence>
<dbReference type="PANTHER" id="PTHR11440">
    <property type="entry name" value="LECITHIN-CHOLESTEROL ACYLTRANSFERASE-RELATED"/>
    <property type="match status" value="1"/>
</dbReference>
<keyword evidence="2" id="KW-1185">Reference proteome</keyword>
<gene>
    <name evidence="1" type="ORF">SVUK_LOCUS10471</name>
</gene>
<dbReference type="InterPro" id="IPR029058">
    <property type="entry name" value="AB_hydrolase_fold"/>
</dbReference>
<dbReference type="SUPFAM" id="SSF53474">
    <property type="entry name" value="alpha/beta-Hydrolases"/>
    <property type="match status" value="1"/>
</dbReference>
<dbReference type="EMBL" id="UYYB01095375">
    <property type="protein sequence ID" value="VDM75473.1"/>
    <property type="molecule type" value="Genomic_DNA"/>
</dbReference>
<sequence>MTDFLSLDGMYNACLHSSGQFLKRSRNILLCSVSLPFNSVASSTETVCFATVPGDAGSQLEANLTGKPSVVHYICSKQTKDYFDLWLNLELFTPLVIDCWVDNMLLVFNSSTGTTTNMPGVDIRVPGFGGTSTIEWLDKSRASPGSYFATLVDMMTSWGYKSGKTLQGAPYDWRRAPNELYLYFDALKVSIETTYRYHNHKKVVTVAHSMGNPVMLYFYNHIVDQEWKDKYIESHVSIAAPWGGAMQIVRVFASGYNMNYYRVILPPSKLRGMQRSFTSSAFLFPSYAVWNSSEVLASTDAKNYTLANVEEFFNDINYPTGWEQYKVASQMNGNLDPPGVKVHCIYGTGIDTAEHFSWAKGYFPDYPPDIVYGDGDGTVNRRSAEVCLRWNESNNHGKRVTTHELPGAEHMAIMSSPVAIELVRKAIYDLL</sequence>
<reference evidence="1 2" key="1">
    <citation type="submission" date="2018-11" db="EMBL/GenBank/DDBJ databases">
        <authorList>
            <consortium name="Pathogen Informatics"/>
        </authorList>
    </citation>
    <scope>NUCLEOTIDE SEQUENCE [LARGE SCALE GENOMIC DNA]</scope>
</reference>
<evidence type="ECO:0008006" key="3">
    <source>
        <dbReference type="Google" id="ProtNLM"/>
    </source>
</evidence>
<dbReference type="Gene3D" id="3.40.50.1820">
    <property type="entry name" value="alpha/beta hydrolase"/>
    <property type="match status" value="1"/>
</dbReference>
<dbReference type="InterPro" id="IPR003386">
    <property type="entry name" value="LACT/PDAT_acylTrfase"/>
</dbReference>
<evidence type="ECO:0000313" key="2">
    <source>
        <dbReference type="Proteomes" id="UP000270094"/>
    </source>
</evidence>
<dbReference type="Pfam" id="PF02450">
    <property type="entry name" value="LCAT"/>
    <property type="match status" value="1"/>
</dbReference>
<dbReference type="GO" id="GO:0008374">
    <property type="term" value="F:O-acyltransferase activity"/>
    <property type="evidence" value="ECO:0007669"/>
    <property type="project" value="InterPro"/>
</dbReference>
<dbReference type="GO" id="GO:0006629">
    <property type="term" value="P:lipid metabolic process"/>
    <property type="evidence" value="ECO:0007669"/>
    <property type="project" value="InterPro"/>
</dbReference>
<dbReference type="AlphaFoldDB" id="A0A3P7J4T1"/>
<organism evidence="1 2">
    <name type="scientific">Strongylus vulgaris</name>
    <name type="common">Blood worm</name>
    <dbReference type="NCBI Taxonomy" id="40348"/>
    <lineage>
        <taxon>Eukaryota</taxon>
        <taxon>Metazoa</taxon>
        <taxon>Ecdysozoa</taxon>
        <taxon>Nematoda</taxon>
        <taxon>Chromadorea</taxon>
        <taxon>Rhabditida</taxon>
        <taxon>Rhabditina</taxon>
        <taxon>Rhabditomorpha</taxon>
        <taxon>Strongyloidea</taxon>
        <taxon>Strongylidae</taxon>
        <taxon>Strongylus</taxon>
    </lineage>
</organism>
<name>A0A3P7J4T1_STRVU</name>
<dbReference type="Proteomes" id="UP000270094">
    <property type="component" value="Unassembled WGS sequence"/>
</dbReference>
<accession>A0A3P7J4T1</accession>
<protein>
    <recommendedName>
        <fullName evidence="3">Group XV phospholipase A2</fullName>
    </recommendedName>
</protein>